<sequence>MEIEGKKGGKREGKGKEGKEYPNAIAEKNADGWNEDGEKDFDECGRTHSLWYSIYLSCSVHFHFPLSPSLPPAPHLFNCRL</sequence>
<dbReference type="Gramene" id="MELO3C031019.2.1">
    <property type="protein sequence ID" value="MELO3C031019.2.1"/>
    <property type="gene ID" value="MELO3C031019.2"/>
</dbReference>
<name>A0A9I9EAG1_CUCME</name>
<evidence type="ECO:0000313" key="2">
    <source>
        <dbReference type="EnsemblPlants" id="MELO3C031019.2.1"/>
    </source>
</evidence>
<evidence type="ECO:0000256" key="1">
    <source>
        <dbReference type="SAM" id="MobiDB-lite"/>
    </source>
</evidence>
<dbReference type="AlphaFoldDB" id="A0A9I9EAG1"/>
<feature type="region of interest" description="Disordered" evidence="1">
    <location>
        <begin position="1"/>
        <end position="36"/>
    </location>
</feature>
<feature type="compositionally biased region" description="Basic and acidic residues" evidence="1">
    <location>
        <begin position="1"/>
        <end position="20"/>
    </location>
</feature>
<proteinExistence type="predicted"/>
<dbReference type="EnsemblPlants" id="MELO3C031019.2.1">
    <property type="protein sequence ID" value="MELO3C031019.2.1"/>
    <property type="gene ID" value="MELO3C031019.2"/>
</dbReference>
<protein>
    <submittedName>
        <fullName evidence="2">Uncharacterized protein</fullName>
    </submittedName>
</protein>
<organism evidence="2">
    <name type="scientific">Cucumis melo</name>
    <name type="common">Muskmelon</name>
    <dbReference type="NCBI Taxonomy" id="3656"/>
    <lineage>
        <taxon>Eukaryota</taxon>
        <taxon>Viridiplantae</taxon>
        <taxon>Streptophyta</taxon>
        <taxon>Embryophyta</taxon>
        <taxon>Tracheophyta</taxon>
        <taxon>Spermatophyta</taxon>
        <taxon>Magnoliopsida</taxon>
        <taxon>eudicotyledons</taxon>
        <taxon>Gunneridae</taxon>
        <taxon>Pentapetalae</taxon>
        <taxon>rosids</taxon>
        <taxon>fabids</taxon>
        <taxon>Cucurbitales</taxon>
        <taxon>Cucurbitaceae</taxon>
        <taxon>Benincaseae</taxon>
        <taxon>Cucumis</taxon>
    </lineage>
</organism>
<reference evidence="2" key="1">
    <citation type="submission" date="2023-03" db="UniProtKB">
        <authorList>
            <consortium name="EnsemblPlants"/>
        </authorList>
    </citation>
    <scope>IDENTIFICATION</scope>
</reference>
<accession>A0A9I9EAG1</accession>